<evidence type="ECO:0000256" key="2">
    <source>
        <dbReference type="ARBA" id="ARBA00009904"/>
    </source>
</evidence>
<evidence type="ECO:0000256" key="6">
    <source>
        <dbReference type="ARBA" id="ARBA00023065"/>
    </source>
</evidence>
<feature type="transmembrane region" description="Helical" evidence="8">
    <location>
        <begin position="99"/>
        <end position="119"/>
    </location>
</feature>
<feature type="non-terminal residue" evidence="9">
    <location>
        <position position="1"/>
    </location>
</feature>
<dbReference type="GO" id="GO:0046961">
    <property type="term" value="F:proton-transporting ATPase activity, rotational mechanism"/>
    <property type="evidence" value="ECO:0007669"/>
    <property type="project" value="InterPro"/>
</dbReference>
<accession>K1TG08</accession>
<evidence type="ECO:0000313" key="9">
    <source>
        <dbReference type="EMBL" id="EKC68693.1"/>
    </source>
</evidence>
<evidence type="ECO:0000256" key="1">
    <source>
        <dbReference type="ARBA" id="ARBA00004141"/>
    </source>
</evidence>
<evidence type="ECO:0000256" key="5">
    <source>
        <dbReference type="ARBA" id="ARBA00022989"/>
    </source>
</evidence>
<dbReference type="Pfam" id="PF01496">
    <property type="entry name" value="V_ATPase_I"/>
    <property type="match status" value="1"/>
</dbReference>
<organism evidence="9">
    <name type="scientific">human gut metagenome</name>
    <dbReference type="NCBI Taxonomy" id="408170"/>
    <lineage>
        <taxon>unclassified sequences</taxon>
        <taxon>metagenomes</taxon>
        <taxon>organismal metagenomes</taxon>
    </lineage>
</organism>
<feature type="transmembrane region" description="Helical" evidence="8">
    <location>
        <begin position="177"/>
        <end position="195"/>
    </location>
</feature>
<dbReference type="InterPro" id="IPR002490">
    <property type="entry name" value="V-ATPase_116kDa_su"/>
</dbReference>
<keyword evidence="6" id="KW-0406">Ion transport</keyword>
<name>K1TG08_9ZZZZ</name>
<proteinExistence type="inferred from homology"/>
<dbReference type="GO" id="GO:0007035">
    <property type="term" value="P:vacuolar acidification"/>
    <property type="evidence" value="ECO:0007669"/>
    <property type="project" value="TreeGrafter"/>
</dbReference>
<comment type="subcellular location">
    <subcellularLocation>
        <location evidence="1">Membrane</location>
        <topology evidence="1">Multi-pass membrane protein</topology>
    </subcellularLocation>
</comment>
<reference evidence="9" key="1">
    <citation type="journal article" date="2013" name="Environ. Microbiol.">
        <title>Microbiota from the distal guts of lean and obese adolescents exhibit partial functional redundancy besides clear differences in community structure.</title>
        <authorList>
            <person name="Ferrer M."/>
            <person name="Ruiz A."/>
            <person name="Lanza F."/>
            <person name="Haange S.B."/>
            <person name="Oberbach A."/>
            <person name="Till H."/>
            <person name="Bargiela R."/>
            <person name="Campoy C."/>
            <person name="Segura M.T."/>
            <person name="Richter M."/>
            <person name="von Bergen M."/>
            <person name="Seifert J."/>
            <person name="Suarez A."/>
        </authorList>
    </citation>
    <scope>NUCLEOTIDE SEQUENCE</scope>
</reference>
<feature type="transmembrane region" description="Helical" evidence="8">
    <location>
        <begin position="12"/>
        <end position="31"/>
    </location>
</feature>
<evidence type="ECO:0000256" key="4">
    <source>
        <dbReference type="ARBA" id="ARBA00022692"/>
    </source>
</evidence>
<sequence length="269" mass="29769">PDKEMRNTLKLFQYCGVSTFFWGLVFASFFGDAPATLYNYFTGADITMEQIFPWPTIDPQKDALMLMIISIAFGLVHILVGMGCKFYVCLRQKDYGGAFFDTGLWMLMLIGFAVLAAGMAFGQTLVYVGAGIAIFCAIGLVLTQGRNKKGFGKVIGGLASLYDITGYISDLLSYSRLLALGLTTGVMAQVFNMLSTMFGKSWFGIILLIIVFIIGHAINIGLNALGSYVHTMRLQYVEMFGKFYEGGGKQFKPFKLNSKYIKIQEDKSK</sequence>
<feature type="transmembrane region" description="Helical" evidence="8">
    <location>
        <begin position="201"/>
        <end position="225"/>
    </location>
</feature>
<dbReference type="EMBL" id="AJWZ01003267">
    <property type="protein sequence ID" value="EKC68693.1"/>
    <property type="molecule type" value="Genomic_DNA"/>
</dbReference>
<dbReference type="GO" id="GO:0016471">
    <property type="term" value="C:vacuolar proton-transporting V-type ATPase complex"/>
    <property type="evidence" value="ECO:0007669"/>
    <property type="project" value="TreeGrafter"/>
</dbReference>
<evidence type="ECO:0000256" key="8">
    <source>
        <dbReference type="SAM" id="Phobius"/>
    </source>
</evidence>
<dbReference type="GO" id="GO:0051117">
    <property type="term" value="F:ATPase binding"/>
    <property type="evidence" value="ECO:0007669"/>
    <property type="project" value="TreeGrafter"/>
</dbReference>
<keyword evidence="7 8" id="KW-0472">Membrane</keyword>
<feature type="transmembrane region" description="Helical" evidence="8">
    <location>
        <begin position="125"/>
        <end position="143"/>
    </location>
</feature>
<keyword evidence="3" id="KW-0813">Transport</keyword>
<dbReference type="AlphaFoldDB" id="K1TG08"/>
<feature type="transmembrane region" description="Helical" evidence="8">
    <location>
        <begin position="63"/>
        <end position="87"/>
    </location>
</feature>
<comment type="caution">
    <text evidence="9">The sequence shown here is derived from an EMBL/GenBank/DDBJ whole genome shotgun (WGS) entry which is preliminary data.</text>
</comment>
<keyword evidence="4 8" id="KW-0812">Transmembrane</keyword>
<protein>
    <submittedName>
        <fullName evidence="9">V-type ATPase 116 kDa subunit</fullName>
    </submittedName>
</protein>
<dbReference type="GO" id="GO:0033179">
    <property type="term" value="C:proton-transporting V-type ATPase, V0 domain"/>
    <property type="evidence" value="ECO:0007669"/>
    <property type="project" value="InterPro"/>
</dbReference>
<comment type="similarity">
    <text evidence="2">Belongs to the V-ATPase 116 kDa subunit family.</text>
</comment>
<evidence type="ECO:0000256" key="3">
    <source>
        <dbReference type="ARBA" id="ARBA00022448"/>
    </source>
</evidence>
<keyword evidence="5 8" id="KW-1133">Transmembrane helix</keyword>
<gene>
    <name evidence="9" type="ORF">OBE_04798</name>
</gene>
<dbReference type="PANTHER" id="PTHR11629">
    <property type="entry name" value="VACUOLAR PROTON ATPASES"/>
    <property type="match status" value="1"/>
</dbReference>
<evidence type="ECO:0000256" key="7">
    <source>
        <dbReference type="ARBA" id="ARBA00023136"/>
    </source>
</evidence>
<dbReference type="PANTHER" id="PTHR11629:SF63">
    <property type="entry name" value="V-TYPE PROTON ATPASE SUBUNIT A"/>
    <property type="match status" value="1"/>
</dbReference>